<accession>A0ACB9FX99</accession>
<keyword evidence="2" id="KW-1185">Reference proteome</keyword>
<reference evidence="1 2" key="2">
    <citation type="journal article" date="2022" name="Mol. Ecol. Resour.">
        <title>The genomes of chicory, endive, great burdock and yacon provide insights into Asteraceae paleo-polyploidization history and plant inulin production.</title>
        <authorList>
            <person name="Fan W."/>
            <person name="Wang S."/>
            <person name="Wang H."/>
            <person name="Wang A."/>
            <person name="Jiang F."/>
            <person name="Liu H."/>
            <person name="Zhao H."/>
            <person name="Xu D."/>
            <person name="Zhang Y."/>
        </authorList>
    </citation>
    <scope>NUCLEOTIDE SEQUENCE [LARGE SCALE GENOMIC DNA]</scope>
    <source>
        <strain evidence="2">cv. Yunnan</strain>
        <tissue evidence="1">Leaves</tissue>
    </source>
</reference>
<evidence type="ECO:0000313" key="2">
    <source>
        <dbReference type="Proteomes" id="UP001056120"/>
    </source>
</evidence>
<name>A0ACB9FX99_9ASTR</name>
<dbReference type="EMBL" id="CM042033">
    <property type="protein sequence ID" value="KAI3775428.1"/>
    <property type="molecule type" value="Genomic_DNA"/>
</dbReference>
<sequence>MAHVGLFPWHGLLLLTAATKVVEGCCGSADDDDMGRSFLLIYRIMMMQQQQRRGDHGYPKRGGVKCSDASDGPPCARSELKHPKEEPSKPVGPTPEQIISIKTANLQFFGFYFLDEWDCNSSIGRLESEHL</sequence>
<proteinExistence type="predicted"/>
<reference evidence="2" key="1">
    <citation type="journal article" date="2022" name="Mol. Ecol. Resour.">
        <title>The genomes of chicory, endive, great burdock and yacon provide insights into Asteraceae palaeo-polyploidization history and plant inulin production.</title>
        <authorList>
            <person name="Fan W."/>
            <person name="Wang S."/>
            <person name="Wang H."/>
            <person name="Wang A."/>
            <person name="Jiang F."/>
            <person name="Liu H."/>
            <person name="Zhao H."/>
            <person name="Xu D."/>
            <person name="Zhang Y."/>
        </authorList>
    </citation>
    <scope>NUCLEOTIDE SEQUENCE [LARGE SCALE GENOMIC DNA]</scope>
    <source>
        <strain evidence="2">cv. Yunnan</strain>
    </source>
</reference>
<gene>
    <name evidence="1" type="ORF">L1987_50004</name>
</gene>
<organism evidence="1 2">
    <name type="scientific">Smallanthus sonchifolius</name>
    <dbReference type="NCBI Taxonomy" id="185202"/>
    <lineage>
        <taxon>Eukaryota</taxon>
        <taxon>Viridiplantae</taxon>
        <taxon>Streptophyta</taxon>
        <taxon>Embryophyta</taxon>
        <taxon>Tracheophyta</taxon>
        <taxon>Spermatophyta</taxon>
        <taxon>Magnoliopsida</taxon>
        <taxon>eudicotyledons</taxon>
        <taxon>Gunneridae</taxon>
        <taxon>Pentapetalae</taxon>
        <taxon>asterids</taxon>
        <taxon>campanulids</taxon>
        <taxon>Asterales</taxon>
        <taxon>Asteraceae</taxon>
        <taxon>Asteroideae</taxon>
        <taxon>Heliantheae alliance</taxon>
        <taxon>Millerieae</taxon>
        <taxon>Smallanthus</taxon>
    </lineage>
</organism>
<comment type="caution">
    <text evidence="1">The sequence shown here is derived from an EMBL/GenBank/DDBJ whole genome shotgun (WGS) entry which is preliminary data.</text>
</comment>
<evidence type="ECO:0000313" key="1">
    <source>
        <dbReference type="EMBL" id="KAI3775428.1"/>
    </source>
</evidence>
<protein>
    <submittedName>
        <fullName evidence="1">Uncharacterized protein</fullName>
    </submittedName>
</protein>
<dbReference type="Proteomes" id="UP001056120">
    <property type="component" value="Linkage Group LG16"/>
</dbReference>